<dbReference type="PIRSF" id="PIRSF005690">
    <property type="entry name" value="GerBA"/>
    <property type="match status" value="1"/>
</dbReference>
<accession>A0ABU0D5Y9</accession>
<evidence type="ECO:0000313" key="7">
    <source>
        <dbReference type="Proteomes" id="UP001232343"/>
    </source>
</evidence>
<protein>
    <submittedName>
        <fullName evidence="6">Spore germination protein KA</fullName>
    </submittedName>
</protein>
<comment type="similarity">
    <text evidence="2 4">Belongs to the GerABKA family.</text>
</comment>
<evidence type="ECO:0000256" key="1">
    <source>
        <dbReference type="ARBA" id="ARBA00004141"/>
    </source>
</evidence>
<dbReference type="RefSeq" id="WP_370876397.1">
    <property type="nucleotide sequence ID" value="NZ_JALIRM010000009.1"/>
</dbReference>
<dbReference type="Proteomes" id="UP001232343">
    <property type="component" value="Unassembled WGS sequence"/>
</dbReference>
<feature type="transmembrane region" description="Helical" evidence="5">
    <location>
        <begin position="388"/>
        <end position="408"/>
    </location>
</feature>
<sequence length="528" mass="59160">MVFFMSKSPIRRLKFKKNKTVSLLSDIPNKQLSTDLYTNEQILKDFFSNCSDFVTRPIAINNETKIILFYIEGLTDTKTLDIVLLKPLMVNGLLNDSSMEGKFREIVEQQLLPSTQVKTATEFSKLVDSILKGELGILVENEAKALIADMKGSEQRSVEEPSTEVTIRGPKDGFTETLRVNTSLLRKRIRSTNLKLEALTIGKLSQTDVVIAYIEGIVSESLLQEVRKRLKRIEIDGILESEYIEEFIEDAPYSPFPQVENSERPDIVTANLLEGKVAIMVDNTPFALIVPMTFWSGLQAVEDYYERFIYTSFIRLIRYFMFNIAMYLPSIYVALTTYHPKLIPTTLLISIAAARENVPFPTIIEALMMELVFEGLREAGIRLPKAVGSAVSIVGALVIGQAAVQAGIVSAPTVIVVAATGIASFCIPRYNLGTALRLIRFPMLILAGMFGLYGIVIGFIIVNIHVVNLRSFGVPYFTPVAPQIPSDLMDVLIRGPRWANQYGPRFTFFRKKPRIPSGQKPTPQKKEE</sequence>
<feature type="transmembrane region" description="Helical" evidence="5">
    <location>
        <begin position="444"/>
        <end position="466"/>
    </location>
</feature>
<evidence type="ECO:0000256" key="5">
    <source>
        <dbReference type="SAM" id="Phobius"/>
    </source>
</evidence>
<comment type="subcellular location">
    <subcellularLocation>
        <location evidence="4">Cell membrane</location>
    </subcellularLocation>
    <subcellularLocation>
        <location evidence="1">Membrane</location>
        <topology evidence="1">Multi-pass membrane protein</topology>
    </subcellularLocation>
</comment>
<reference evidence="6 7" key="1">
    <citation type="submission" date="2023-07" db="EMBL/GenBank/DDBJ databases">
        <title>Genomic Encyclopedia of Type Strains, Phase IV (KMG-IV): sequencing the most valuable type-strain genomes for metagenomic binning, comparative biology and taxonomic classification.</title>
        <authorList>
            <person name="Goeker M."/>
        </authorList>
    </citation>
    <scope>NUCLEOTIDE SEQUENCE [LARGE SCALE GENOMIC DNA]</scope>
    <source>
        <strain evidence="6 7">DSM 27848</strain>
    </source>
</reference>
<evidence type="ECO:0000256" key="3">
    <source>
        <dbReference type="ARBA" id="ARBA00023136"/>
    </source>
</evidence>
<keyword evidence="7" id="KW-1185">Reference proteome</keyword>
<dbReference type="InterPro" id="IPR004995">
    <property type="entry name" value="Spore_Ger"/>
</dbReference>
<proteinExistence type="inferred from homology"/>
<dbReference type="InterPro" id="IPR050768">
    <property type="entry name" value="UPF0353/GerABKA_families"/>
</dbReference>
<keyword evidence="5" id="KW-1133">Transmembrane helix</keyword>
<feature type="transmembrane region" description="Helical" evidence="5">
    <location>
        <begin position="316"/>
        <end position="338"/>
    </location>
</feature>
<dbReference type="Pfam" id="PF03323">
    <property type="entry name" value="GerA"/>
    <property type="match status" value="1"/>
</dbReference>
<evidence type="ECO:0000256" key="4">
    <source>
        <dbReference type="PIRNR" id="PIRNR005690"/>
    </source>
</evidence>
<feature type="transmembrane region" description="Helical" evidence="5">
    <location>
        <begin position="414"/>
        <end position="432"/>
    </location>
</feature>
<keyword evidence="5" id="KW-0812">Transmembrane</keyword>
<keyword evidence="3 4" id="KW-0472">Membrane</keyword>
<organism evidence="6 7">
    <name type="scientific">Lederbergia wuyishanensis</name>
    <dbReference type="NCBI Taxonomy" id="1347903"/>
    <lineage>
        <taxon>Bacteria</taxon>
        <taxon>Bacillati</taxon>
        <taxon>Bacillota</taxon>
        <taxon>Bacilli</taxon>
        <taxon>Bacillales</taxon>
        <taxon>Bacillaceae</taxon>
        <taxon>Lederbergia</taxon>
    </lineage>
</organism>
<dbReference type="EMBL" id="JAUSUO010000006">
    <property type="protein sequence ID" value="MDQ0343823.1"/>
    <property type="molecule type" value="Genomic_DNA"/>
</dbReference>
<name>A0ABU0D5Y9_9BACI</name>
<evidence type="ECO:0000313" key="6">
    <source>
        <dbReference type="EMBL" id="MDQ0343823.1"/>
    </source>
</evidence>
<dbReference type="PANTHER" id="PTHR22550">
    <property type="entry name" value="SPORE GERMINATION PROTEIN"/>
    <property type="match status" value="1"/>
</dbReference>
<dbReference type="PANTHER" id="PTHR22550:SF5">
    <property type="entry name" value="LEUCINE ZIPPER PROTEIN 4"/>
    <property type="match status" value="1"/>
</dbReference>
<comment type="caution">
    <text evidence="6">The sequence shown here is derived from an EMBL/GenBank/DDBJ whole genome shotgun (WGS) entry which is preliminary data.</text>
</comment>
<gene>
    <name evidence="6" type="ORF">J2S14_002658</name>
</gene>
<evidence type="ECO:0000256" key="2">
    <source>
        <dbReference type="ARBA" id="ARBA00005278"/>
    </source>
</evidence>